<name>A0A831RV99_9GAMM</name>
<dbReference type="Proteomes" id="UP000886339">
    <property type="component" value="Unassembled WGS sequence"/>
</dbReference>
<feature type="domain" description="NAD-dependent epimerase/dehydratase" evidence="1">
    <location>
        <begin position="30"/>
        <end position="216"/>
    </location>
</feature>
<proteinExistence type="predicted"/>
<sequence>MLTIVTSGITLQCNSRQLQESYMESILGFGAIGQSLANTLDQVSIEYQVITRKQADLRNRGAALQALQGSKVGYITLGLPYDGRTWLTNWPLIMTNLIDAAEETGTDLVFFDNVYMYGPVDGIMNEQTPWNPVTPMGKARAQTARLFIEAIEKGRINGLIARSADFYGHETSNAFTNRLVFERILDDKLPQWLCDLDQQHSLTYLPDIGYALEALAHAADSWNQTWHLPTASKPLTGREFIEEACVALGRPAGKMQTIRPWMLSLIGWFAPVMKEVRATCYQFDRPYLFDSSKFERRFFEATDYHDGIREIANQCL</sequence>
<dbReference type="AlphaFoldDB" id="A0A831RV99"/>
<evidence type="ECO:0000313" key="2">
    <source>
        <dbReference type="EMBL" id="HEC05500.1"/>
    </source>
</evidence>
<dbReference type="InterPro" id="IPR036291">
    <property type="entry name" value="NAD(P)-bd_dom_sf"/>
</dbReference>
<comment type="caution">
    <text evidence="2">The sequence shown here is derived from an EMBL/GenBank/DDBJ whole genome shotgun (WGS) entry which is preliminary data.</text>
</comment>
<dbReference type="Gene3D" id="3.40.50.720">
    <property type="entry name" value="NAD(P)-binding Rossmann-like Domain"/>
    <property type="match status" value="1"/>
</dbReference>
<protein>
    <submittedName>
        <fullName evidence="2">NAD-dependent epimerase/dehydratase family protein</fullName>
    </submittedName>
</protein>
<dbReference type="EMBL" id="DRLF01000058">
    <property type="protein sequence ID" value="HEC05500.1"/>
    <property type="molecule type" value="Genomic_DNA"/>
</dbReference>
<dbReference type="Pfam" id="PF01370">
    <property type="entry name" value="Epimerase"/>
    <property type="match status" value="1"/>
</dbReference>
<dbReference type="SUPFAM" id="SSF51735">
    <property type="entry name" value="NAD(P)-binding Rossmann-fold domains"/>
    <property type="match status" value="1"/>
</dbReference>
<gene>
    <name evidence="2" type="ORF">ENJ12_01490</name>
</gene>
<accession>A0A831RV99</accession>
<reference evidence="2" key="1">
    <citation type="journal article" date="2020" name="mSystems">
        <title>Genome- and Community-Level Interaction Insights into Carbon Utilization and Element Cycling Functions of Hydrothermarchaeota in Hydrothermal Sediment.</title>
        <authorList>
            <person name="Zhou Z."/>
            <person name="Liu Y."/>
            <person name="Xu W."/>
            <person name="Pan J."/>
            <person name="Luo Z.H."/>
            <person name="Li M."/>
        </authorList>
    </citation>
    <scope>NUCLEOTIDE SEQUENCE [LARGE SCALE GENOMIC DNA]</scope>
    <source>
        <strain evidence="2">HyVt-458</strain>
    </source>
</reference>
<dbReference type="InterPro" id="IPR001509">
    <property type="entry name" value="Epimerase_deHydtase"/>
</dbReference>
<evidence type="ECO:0000259" key="1">
    <source>
        <dbReference type="Pfam" id="PF01370"/>
    </source>
</evidence>
<organism evidence="2">
    <name type="scientific">Thiolapillus brandeum</name>
    <dbReference type="NCBI Taxonomy" id="1076588"/>
    <lineage>
        <taxon>Bacteria</taxon>
        <taxon>Pseudomonadati</taxon>
        <taxon>Pseudomonadota</taxon>
        <taxon>Gammaproteobacteria</taxon>
        <taxon>Chromatiales</taxon>
        <taxon>Sedimenticolaceae</taxon>
        <taxon>Thiolapillus</taxon>
    </lineage>
</organism>